<gene>
    <name evidence="1" type="ORF">Pph01_78130</name>
</gene>
<organism evidence="1 2">
    <name type="scientific">Planotetraspora phitsanulokensis</name>
    <dbReference type="NCBI Taxonomy" id="575192"/>
    <lineage>
        <taxon>Bacteria</taxon>
        <taxon>Bacillati</taxon>
        <taxon>Actinomycetota</taxon>
        <taxon>Actinomycetes</taxon>
        <taxon>Streptosporangiales</taxon>
        <taxon>Streptosporangiaceae</taxon>
        <taxon>Planotetraspora</taxon>
    </lineage>
</organism>
<dbReference type="RefSeq" id="WP_204078219.1">
    <property type="nucleotide sequence ID" value="NZ_BOOP01000047.1"/>
</dbReference>
<keyword evidence="2" id="KW-1185">Reference proteome</keyword>
<evidence type="ECO:0000313" key="2">
    <source>
        <dbReference type="Proteomes" id="UP000622547"/>
    </source>
</evidence>
<proteinExistence type="predicted"/>
<name>A0A8J3UQI7_9ACTN</name>
<reference evidence="1 2" key="1">
    <citation type="submission" date="2021-01" db="EMBL/GenBank/DDBJ databases">
        <title>Whole genome shotgun sequence of Planotetraspora phitsanulokensis NBRC 104273.</title>
        <authorList>
            <person name="Komaki H."/>
            <person name="Tamura T."/>
        </authorList>
    </citation>
    <scope>NUCLEOTIDE SEQUENCE [LARGE SCALE GENOMIC DNA]</scope>
    <source>
        <strain evidence="1 2">NBRC 104273</strain>
    </source>
</reference>
<dbReference type="Proteomes" id="UP000622547">
    <property type="component" value="Unassembled WGS sequence"/>
</dbReference>
<sequence length="66" mass="7181">MPGKYGSILKKVKFAEKAPHLYSAAAKAEAERRIGQLADSEITKAMVFVELAENIAEVMSEGQAEQ</sequence>
<comment type="caution">
    <text evidence="1">The sequence shown here is derived from an EMBL/GenBank/DDBJ whole genome shotgun (WGS) entry which is preliminary data.</text>
</comment>
<dbReference type="EMBL" id="BOOP01000047">
    <property type="protein sequence ID" value="GII42810.1"/>
    <property type="molecule type" value="Genomic_DNA"/>
</dbReference>
<accession>A0A8J3UQI7</accession>
<evidence type="ECO:0000313" key="1">
    <source>
        <dbReference type="EMBL" id="GII42810.1"/>
    </source>
</evidence>
<protein>
    <submittedName>
        <fullName evidence="1">Uncharacterized protein</fullName>
    </submittedName>
</protein>
<dbReference type="AlphaFoldDB" id="A0A8J3UQI7"/>